<name>A0A9N8HDC9_9STRA</name>
<evidence type="ECO:0000256" key="2">
    <source>
        <dbReference type="SAM" id="Coils"/>
    </source>
</evidence>
<feature type="region of interest" description="Disordered" evidence="3">
    <location>
        <begin position="337"/>
        <end position="372"/>
    </location>
</feature>
<dbReference type="InterPro" id="IPR018791">
    <property type="entry name" value="UV_resistance/autophagy_Atg14"/>
</dbReference>
<keyword evidence="5" id="KW-1185">Reference proteome</keyword>
<keyword evidence="1 2" id="KW-0175">Coiled coil</keyword>
<feature type="compositionally biased region" description="Low complexity" evidence="3">
    <location>
        <begin position="1"/>
        <end position="23"/>
    </location>
</feature>
<dbReference type="Proteomes" id="UP001153069">
    <property type="component" value="Unassembled WGS sequence"/>
</dbReference>
<feature type="region of interest" description="Disordered" evidence="3">
    <location>
        <begin position="204"/>
        <end position="228"/>
    </location>
</feature>
<organism evidence="4 5">
    <name type="scientific">Seminavis robusta</name>
    <dbReference type="NCBI Taxonomy" id="568900"/>
    <lineage>
        <taxon>Eukaryota</taxon>
        <taxon>Sar</taxon>
        <taxon>Stramenopiles</taxon>
        <taxon>Ochrophyta</taxon>
        <taxon>Bacillariophyta</taxon>
        <taxon>Bacillariophyceae</taxon>
        <taxon>Bacillariophycidae</taxon>
        <taxon>Naviculales</taxon>
        <taxon>Naviculaceae</taxon>
        <taxon>Seminavis</taxon>
    </lineage>
</organism>
<dbReference type="AlphaFoldDB" id="A0A9N8HDC9"/>
<feature type="region of interest" description="Disordered" evidence="3">
    <location>
        <begin position="1"/>
        <end position="28"/>
    </location>
</feature>
<proteinExistence type="predicted"/>
<evidence type="ECO:0000313" key="4">
    <source>
        <dbReference type="EMBL" id="CAB9508647.1"/>
    </source>
</evidence>
<evidence type="ECO:0000256" key="1">
    <source>
        <dbReference type="ARBA" id="ARBA00023054"/>
    </source>
</evidence>
<feature type="compositionally biased region" description="Polar residues" evidence="3">
    <location>
        <begin position="337"/>
        <end position="357"/>
    </location>
</feature>
<dbReference type="OrthoDB" id="43034at2759"/>
<comment type="caution">
    <text evidence="4">The sequence shown here is derived from an EMBL/GenBank/DDBJ whole genome shotgun (WGS) entry which is preliminary data.</text>
</comment>
<gene>
    <name evidence="4" type="ORF">SEMRO_355_G124990.1</name>
</gene>
<evidence type="ECO:0000313" key="5">
    <source>
        <dbReference type="Proteomes" id="UP001153069"/>
    </source>
</evidence>
<sequence>MASSPPSSANAAGQNSTPPSSSPRHPPESRGIRCLCEAIGPPDDGRLPWDYSVLCSACSRNGLRSSIERHEQALLERDLTRERCAQRLAVVNSRSGTNFFELQFESQRLRDRRAQLQQECAALAVEVAALAVENEEQRESIQYPQATIQRQHLQRLDQSICEGSLKQAIDAGREQIKILRFQWALKAFAMHRLVVRPEDMISTNDTEDRRRRSQMDGTKKARGIGKIGGLPLPHAGPELYGVLPPQELQSALRLVASISSTVARCLGIILPHPVLLQVASSSQQQGGDDIIHSAVLTKRTTATTQTQGHPSVGEDHDTTSEAALLAILDTSLEDTNSAAANGSRNISTETGKRQSTTTEERNKTSAAQPSMDSTLVAQRLRHATAAVLAEASTPCSKSSQYTLAADNMNQDEFAIALQFLQNNVMSLCIRAGVTVEKLWPAEAVLLNLYALQMFCEDQVKQILKQ</sequence>
<reference evidence="4" key="1">
    <citation type="submission" date="2020-06" db="EMBL/GenBank/DDBJ databases">
        <authorList>
            <consortium name="Plant Systems Biology data submission"/>
        </authorList>
    </citation>
    <scope>NUCLEOTIDE SEQUENCE</scope>
    <source>
        <strain evidence="4">D6</strain>
    </source>
</reference>
<dbReference type="EMBL" id="CAICTM010000354">
    <property type="protein sequence ID" value="CAB9508647.1"/>
    <property type="molecule type" value="Genomic_DNA"/>
</dbReference>
<evidence type="ECO:0000256" key="3">
    <source>
        <dbReference type="SAM" id="MobiDB-lite"/>
    </source>
</evidence>
<dbReference type="GO" id="GO:0005737">
    <property type="term" value="C:cytoplasm"/>
    <property type="evidence" value="ECO:0007669"/>
    <property type="project" value="UniProtKB-ARBA"/>
</dbReference>
<feature type="compositionally biased region" description="Basic and acidic residues" evidence="3">
    <location>
        <begin position="206"/>
        <end position="219"/>
    </location>
</feature>
<feature type="coiled-coil region" evidence="2">
    <location>
        <begin position="106"/>
        <end position="133"/>
    </location>
</feature>
<dbReference type="Pfam" id="PF10186">
    <property type="entry name" value="ATG14"/>
    <property type="match status" value="1"/>
</dbReference>
<accession>A0A9N8HDC9</accession>
<dbReference type="GO" id="GO:0032991">
    <property type="term" value="C:protein-containing complex"/>
    <property type="evidence" value="ECO:0007669"/>
    <property type="project" value="UniProtKB-ARBA"/>
</dbReference>
<protein>
    <submittedName>
        <fullName evidence="4">Uncharacterized protein</fullName>
    </submittedName>
</protein>